<dbReference type="CDD" id="cd00082">
    <property type="entry name" value="HisKA"/>
    <property type="match status" value="1"/>
</dbReference>
<comment type="catalytic activity">
    <reaction evidence="1">
        <text>ATP + protein L-histidine = ADP + protein N-phospho-L-histidine.</text>
        <dbReference type="EC" id="2.7.13.3"/>
    </reaction>
</comment>
<dbReference type="CDD" id="cd17546">
    <property type="entry name" value="REC_hyHK_CKI1_RcsC-like"/>
    <property type="match status" value="2"/>
</dbReference>
<dbReference type="PRINTS" id="PR00344">
    <property type="entry name" value="BCTRLSENSOR"/>
</dbReference>
<feature type="modified residue" description="4-aspartylphosphate" evidence="5">
    <location>
        <position position="538"/>
    </location>
</feature>
<keyword evidence="3 5" id="KW-0597">Phosphoprotein</keyword>
<dbReference type="InterPro" id="IPR003594">
    <property type="entry name" value="HATPase_dom"/>
</dbReference>
<dbReference type="PROSITE" id="PS50109">
    <property type="entry name" value="HIS_KIN"/>
    <property type="match status" value="1"/>
</dbReference>
<keyword evidence="9" id="KW-1185">Reference proteome</keyword>
<dbReference type="InterPro" id="IPR011006">
    <property type="entry name" value="CheY-like_superfamily"/>
</dbReference>
<dbReference type="AlphaFoldDB" id="A0A656HL92"/>
<evidence type="ECO:0000256" key="1">
    <source>
        <dbReference type="ARBA" id="ARBA00000085"/>
    </source>
</evidence>
<reference evidence="9" key="1">
    <citation type="journal article" date="2011" name="Stand. Genomic Sci.">
        <title>Genome sequence of the filamentous, gliding Thiothrix nivea neotype strain (JP2(T)).</title>
        <authorList>
            <person name="Lapidus A."/>
            <person name="Nolan M."/>
            <person name="Lucas S."/>
            <person name="Glavina Del Rio T."/>
            <person name="Tice H."/>
            <person name="Cheng J.F."/>
            <person name="Tapia R."/>
            <person name="Han C."/>
            <person name="Goodwin L."/>
            <person name="Pitluck S."/>
            <person name="Liolios K."/>
            <person name="Pagani I."/>
            <person name="Ivanova N."/>
            <person name="Huntemann M."/>
            <person name="Mavromatis K."/>
            <person name="Mikhailova N."/>
            <person name="Pati A."/>
            <person name="Chen A."/>
            <person name="Palaniappan K."/>
            <person name="Land M."/>
            <person name="Brambilla E.M."/>
            <person name="Rohde M."/>
            <person name="Abt B."/>
            <person name="Verbarg S."/>
            <person name="Goker M."/>
            <person name="Bristow J."/>
            <person name="Eisen J.A."/>
            <person name="Markowitz V."/>
            <person name="Hugenholtz P."/>
            <person name="Kyrpides N.C."/>
            <person name="Klenk H.P."/>
            <person name="Woyke T."/>
        </authorList>
    </citation>
    <scope>NUCLEOTIDE SEQUENCE [LARGE SCALE GENOMIC DNA]</scope>
    <source>
        <strain evidence="9">ATCC 35100 / DSM 5205 / JP2</strain>
    </source>
</reference>
<name>A0A656HL92_THINJ</name>
<feature type="domain" description="Response regulatory" evidence="7">
    <location>
        <begin position="489"/>
        <end position="609"/>
    </location>
</feature>
<dbReference type="PANTHER" id="PTHR45339:SF1">
    <property type="entry name" value="HYBRID SIGNAL TRANSDUCTION HISTIDINE KINASE J"/>
    <property type="match status" value="1"/>
</dbReference>
<dbReference type="Gene3D" id="3.30.565.10">
    <property type="entry name" value="Histidine kinase-like ATPase, C-terminal domain"/>
    <property type="match status" value="1"/>
</dbReference>
<dbReference type="EMBL" id="JH651384">
    <property type="protein sequence ID" value="EIJ36286.1"/>
    <property type="molecule type" value="Genomic_DNA"/>
</dbReference>
<dbReference type="SUPFAM" id="SSF55874">
    <property type="entry name" value="ATPase domain of HSP90 chaperone/DNA topoisomerase II/histidine kinase"/>
    <property type="match status" value="1"/>
</dbReference>
<proteinExistence type="predicted"/>
<dbReference type="CDD" id="cd16922">
    <property type="entry name" value="HATPase_EvgS-ArcB-TorS-like"/>
    <property type="match status" value="1"/>
</dbReference>
<dbReference type="Pfam" id="PF02518">
    <property type="entry name" value="HATPase_c"/>
    <property type="match status" value="1"/>
</dbReference>
<dbReference type="PROSITE" id="PS50110">
    <property type="entry name" value="RESPONSE_REGULATORY"/>
    <property type="match status" value="2"/>
</dbReference>
<dbReference type="InterPro" id="IPR001789">
    <property type="entry name" value="Sig_transdc_resp-reg_receiver"/>
</dbReference>
<keyword evidence="8" id="KW-0808">Transferase</keyword>
<sequence>MKEVNPLHRRLQKQLKRTGMIQSALPDDLIKWQDFLHLVDRSYTGTSEAQYLLERSLEVSSQEMRKLYDDLKAETEQRIEALHRSEQKTRFMANMSHELRTPIHGILGSLEIVKGTDMDERQKLFVDTAYASCEVMLDIINNILDFSKLNAGGIELEIIEFSPRELLENICNIMSTMAQEKKLEVQCYIPAEIPARVKGDPARLRQMLMNLIGNAIKFTEQGEVYTSLELREVSDTNALLRFEVRDTGIGIPPAMQKSVFESFVQVDASINRRYGGTGLGLTIVKEFAELMEGSIGLESTPGVGSTFWFEINCQIVENSHDEQQAKHLENRRVLVVDDNETNRRILENYLNAWQAEATIVSNGHDALHKLDESLDNGKPFDIMLLDWFMPQMDGITLARTIRSDPQHDATPIVMLTSYGLSQEKQQQAGIQAAVTKPVRSVTLRDVLTDTLRRHHKLTAKPAALALPPFPELATKPTTKTPSPATHPGAILLAEDNPVNALIAITMLEKLNLPVDHVSTGKQALKAIRTRPYRLVLMDINMPEMDGYTATRYIRKWEREGIIPQHTPVIAMTANALQGDRERCIKMGMDNYLPKPVKQDELLKLVRHWLEQPDITPAS</sequence>
<accession>A0A656HL92</accession>
<evidence type="ECO:0000256" key="5">
    <source>
        <dbReference type="PROSITE-ProRule" id="PRU00169"/>
    </source>
</evidence>
<dbReference type="SMART" id="SM00388">
    <property type="entry name" value="HisKA"/>
    <property type="match status" value="1"/>
</dbReference>
<feature type="domain" description="Histidine kinase" evidence="6">
    <location>
        <begin position="94"/>
        <end position="315"/>
    </location>
</feature>
<dbReference type="SMART" id="SM00448">
    <property type="entry name" value="REC"/>
    <property type="match status" value="2"/>
</dbReference>
<dbReference type="SUPFAM" id="SSF52172">
    <property type="entry name" value="CheY-like"/>
    <property type="match status" value="2"/>
</dbReference>
<dbReference type="SMART" id="SM00387">
    <property type="entry name" value="HATPase_c"/>
    <property type="match status" value="1"/>
</dbReference>
<keyword evidence="4" id="KW-0902">Two-component regulatory system</keyword>
<dbReference type="OrthoDB" id="9792854at2"/>
<dbReference type="FunFam" id="3.30.565.10:FF:000010">
    <property type="entry name" value="Sensor histidine kinase RcsC"/>
    <property type="match status" value="1"/>
</dbReference>
<dbReference type="Gene3D" id="3.40.50.2300">
    <property type="match status" value="2"/>
</dbReference>
<feature type="modified residue" description="4-aspartylphosphate" evidence="5">
    <location>
        <position position="386"/>
    </location>
</feature>
<dbReference type="SUPFAM" id="SSF47384">
    <property type="entry name" value="Homodimeric domain of signal transducing histidine kinase"/>
    <property type="match status" value="1"/>
</dbReference>
<dbReference type="RefSeq" id="WP_002710163.1">
    <property type="nucleotide sequence ID" value="NZ_JH651384.1"/>
</dbReference>
<dbReference type="InterPro" id="IPR036097">
    <property type="entry name" value="HisK_dim/P_sf"/>
</dbReference>
<organism evidence="8 9">
    <name type="scientific">Thiothrix nivea (strain ATCC 35100 / DSM 5205 / JP2)</name>
    <dbReference type="NCBI Taxonomy" id="870187"/>
    <lineage>
        <taxon>Bacteria</taxon>
        <taxon>Pseudomonadati</taxon>
        <taxon>Pseudomonadota</taxon>
        <taxon>Gammaproteobacteria</taxon>
        <taxon>Thiotrichales</taxon>
        <taxon>Thiotrichaceae</taxon>
        <taxon>Thiothrix</taxon>
    </lineage>
</organism>
<evidence type="ECO:0000256" key="3">
    <source>
        <dbReference type="ARBA" id="ARBA00022553"/>
    </source>
</evidence>
<dbReference type="PANTHER" id="PTHR45339">
    <property type="entry name" value="HYBRID SIGNAL TRANSDUCTION HISTIDINE KINASE J"/>
    <property type="match status" value="1"/>
</dbReference>
<evidence type="ECO:0000256" key="4">
    <source>
        <dbReference type="ARBA" id="ARBA00023012"/>
    </source>
</evidence>
<evidence type="ECO:0000259" key="7">
    <source>
        <dbReference type="PROSITE" id="PS50110"/>
    </source>
</evidence>
<evidence type="ECO:0000313" key="8">
    <source>
        <dbReference type="EMBL" id="EIJ36286.1"/>
    </source>
</evidence>
<gene>
    <name evidence="8" type="ORF">Thini_3784</name>
</gene>
<feature type="domain" description="Response regulatory" evidence="7">
    <location>
        <begin position="332"/>
        <end position="451"/>
    </location>
</feature>
<evidence type="ECO:0000259" key="6">
    <source>
        <dbReference type="PROSITE" id="PS50109"/>
    </source>
</evidence>
<evidence type="ECO:0000313" key="9">
    <source>
        <dbReference type="Proteomes" id="UP000005317"/>
    </source>
</evidence>
<dbReference type="InterPro" id="IPR004358">
    <property type="entry name" value="Sig_transdc_His_kin-like_C"/>
</dbReference>
<dbReference type="InterPro" id="IPR036890">
    <property type="entry name" value="HATPase_C_sf"/>
</dbReference>
<dbReference type="Pfam" id="PF00512">
    <property type="entry name" value="HisKA"/>
    <property type="match status" value="1"/>
</dbReference>
<dbReference type="Pfam" id="PF00072">
    <property type="entry name" value="Response_reg"/>
    <property type="match status" value="2"/>
</dbReference>
<dbReference type="InterPro" id="IPR003661">
    <property type="entry name" value="HisK_dim/P_dom"/>
</dbReference>
<evidence type="ECO:0000256" key="2">
    <source>
        <dbReference type="ARBA" id="ARBA00012438"/>
    </source>
</evidence>
<dbReference type="EC" id="2.7.13.3" evidence="2"/>
<dbReference type="Gene3D" id="1.10.287.130">
    <property type="match status" value="1"/>
</dbReference>
<keyword evidence="8" id="KW-0418">Kinase</keyword>
<dbReference type="InterPro" id="IPR005467">
    <property type="entry name" value="His_kinase_dom"/>
</dbReference>
<protein>
    <recommendedName>
        <fullName evidence="2">histidine kinase</fullName>
        <ecNumber evidence="2">2.7.13.3</ecNumber>
    </recommendedName>
</protein>
<dbReference type="Proteomes" id="UP000005317">
    <property type="component" value="Unassembled WGS sequence"/>
</dbReference>
<dbReference type="GO" id="GO:0000155">
    <property type="term" value="F:phosphorelay sensor kinase activity"/>
    <property type="evidence" value="ECO:0007669"/>
    <property type="project" value="InterPro"/>
</dbReference>